<sequence length="252" mass="26358">MKLENKAVVVTGASSGMGKAIVELFVKEGASVVAVARRKERLEELAESLKEEAGKVEIFPGDISLEETNEAMIDLAVSRFGRLDVLVNNAGVMDDMSPIGDVTNDRFDHVMKVNTYAPMYAMRKAIQVFLAQKSGGSIINVASVGSMRTCAGAAYCASKAALVSMTKNTAFMYMPDGIRCNAIAPGGIATEISSSMGQPNMAGYGRVKQVLACAPEPGSAAQIASAALFLASDDSSYVNGDVLVVDGGWIAG</sequence>
<dbReference type="PRINTS" id="PR00081">
    <property type="entry name" value="GDHRDH"/>
</dbReference>
<dbReference type="InterPro" id="IPR002347">
    <property type="entry name" value="SDR_fam"/>
</dbReference>
<accession>A0A9D2L002</accession>
<dbReference type="Pfam" id="PF13561">
    <property type="entry name" value="adh_short_C2"/>
    <property type="match status" value="1"/>
</dbReference>
<reference evidence="3" key="2">
    <citation type="submission" date="2021-04" db="EMBL/GenBank/DDBJ databases">
        <authorList>
            <person name="Gilroy R."/>
        </authorList>
    </citation>
    <scope>NUCLEOTIDE SEQUENCE</scope>
    <source>
        <strain evidence="3">CHK179-7159</strain>
    </source>
</reference>
<evidence type="ECO:0000313" key="3">
    <source>
        <dbReference type="EMBL" id="HJA91726.1"/>
    </source>
</evidence>
<protein>
    <submittedName>
        <fullName evidence="3">Glucose 1-dehydrogenase</fullName>
        <ecNumber evidence="3">1.1.1.47</ecNumber>
    </submittedName>
</protein>
<dbReference type="EMBL" id="DWYY01000011">
    <property type="protein sequence ID" value="HJA91726.1"/>
    <property type="molecule type" value="Genomic_DNA"/>
</dbReference>
<dbReference type="NCBIfam" id="NF005559">
    <property type="entry name" value="PRK07231.1"/>
    <property type="match status" value="1"/>
</dbReference>
<comment type="similarity">
    <text evidence="1">Belongs to the short-chain dehydrogenases/reductases (SDR) family.</text>
</comment>
<evidence type="ECO:0000313" key="4">
    <source>
        <dbReference type="Proteomes" id="UP000886858"/>
    </source>
</evidence>
<dbReference type="EC" id="1.1.1.47" evidence="3"/>
<dbReference type="PRINTS" id="PR00080">
    <property type="entry name" value="SDRFAMILY"/>
</dbReference>
<dbReference type="GO" id="GO:0008206">
    <property type="term" value="P:bile acid metabolic process"/>
    <property type="evidence" value="ECO:0007669"/>
    <property type="project" value="UniProtKB-ARBA"/>
</dbReference>
<proteinExistence type="inferred from homology"/>
<dbReference type="PANTHER" id="PTHR42760">
    <property type="entry name" value="SHORT-CHAIN DEHYDROGENASES/REDUCTASES FAMILY MEMBER"/>
    <property type="match status" value="1"/>
</dbReference>
<dbReference type="PROSITE" id="PS00061">
    <property type="entry name" value="ADH_SHORT"/>
    <property type="match status" value="1"/>
</dbReference>
<name>A0A9D2L002_9FIRM</name>
<dbReference type="AlphaFoldDB" id="A0A9D2L002"/>
<dbReference type="GO" id="GO:0006633">
    <property type="term" value="P:fatty acid biosynthetic process"/>
    <property type="evidence" value="ECO:0007669"/>
    <property type="project" value="TreeGrafter"/>
</dbReference>
<evidence type="ECO:0000256" key="2">
    <source>
        <dbReference type="ARBA" id="ARBA00023002"/>
    </source>
</evidence>
<dbReference type="InterPro" id="IPR036291">
    <property type="entry name" value="NAD(P)-bd_dom_sf"/>
</dbReference>
<keyword evidence="2 3" id="KW-0560">Oxidoreductase</keyword>
<dbReference type="Gene3D" id="3.40.50.720">
    <property type="entry name" value="NAD(P)-binding Rossmann-like Domain"/>
    <property type="match status" value="1"/>
</dbReference>
<dbReference type="GO" id="GO:0048038">
    <property type="term" value="F:quinone binding"/>
    <property type="evidence" value="ECO:0007669"/>
    <property type="project" value="TreeGrafter"/>
</dbReference>
<dbReference type="PANTHER" id="PTHR42760:SF133">
    <property type="entry name" value="3-OXOACYL-[ACYL-CARRIER-PROTEIN] REDUCTASE"/>
    <property type="match status" value="1"/>
</dbReference>
<evidence type="ECO:0000256" key="1">
    <source>
        <dbReference type="ARBA" id="ARBA00006484"/>
    </source>
</evidence>
<dbReference type="InterPro" id="IPR020904">
    <property type="entry name" value="Sc_DH/Rdtase_CS"/>
</dbReference>
<dbReference type="Proteomes" id="UP000886858">
    <property type="component" value="Unassembled WGS sequence"/>
</dbReference>
<reference evidence="3" key="1">
    <citation type="journal article" date="2021" name="PeerJ">
        <title>Extensive microbial diversity within the chicken gut microbiome revealed by metagenomics and culture.</title>
        <authorList>
            <person name="Gilroy R."/>
            <person name="Ravi A."/>
            <person name="Getino M."/>
            <person name="Pursley I."/>
            <person name="Horton D.L."/>
            <person name="Alikhan N.F."/>
            <person name="Baker D."/>
            <person name="Gharbi K."/>
            <person name="Hall N."/>
            <person name="Watson M."/>
            <person name="Adriaenssens E.M."/>
            <person name="Foster-Nyarko E."/>
            <person name="Jarju S."/>
            <person name="Secka A."/>
            <person name="Antonio M."/>
            <person name="Oren A."/>
            <person name="Chaudhuri R.R."/>
            <person name="La Ragione R."/>
            <person name="Hildebrand F."/>
            <person name="Pallen M.J."/>
        </authorList>
    </citation>
    <scope>NUCLEOTIDE SEQUENCE</scope>
    <source>
        <strain evidence="3">CHK179-7159</strain>
    </source>
</reference>
<dbReference type="SUPFAM" id="SSF51735">
    <property type="entry name" value="NAD(P)-binding Rossmann-fold domains"/>
    <property type="match status" value="1"/>
</dbReference>
<dbReference type="CDD" id="cd05233">
    <property type="entry name" value="SDR_c"/>
    <property type="match status" value="1"/>
</dbReference>
<dbReference type="FunFam" id="3.40.50.720:FF:000084">
    <property type="entry name" value="Short-chain dehydrogenase reductase"/>
    <property type="match status" value="1"/>
</dbReference>
<comment type="caution">
    <text evidence="3">The sequence shown here is derived from an EMBL/GenBank/DDBJ whole genome shotgun (WGS) entry which is preliminary data.</text>
</comment>
<dbReference type="GO" id="GO:0047936">
    <property type="term" value="F:glucose 1-dehydrogenase [NAD(P)+] activity"/>
    <property type="evidence" value="ECO:0007669"/>
    <property type="project" value="UniProtKB-EC"/>
</dbReference>
<gene>
    <name evidence="3" type="ORF">H9717_01170</name>
</gene>
<organism evidence="3 4">
    <name type="scientific">Candidatus Eisenbergiella merdipullorum</name>
    <dbReference type="NCBI Taxonomy" id="2838553"/>
    <lineage>
        <taxon>Bacteria</taxon>
        <taxon>Bacillati</taxon>
        <taxon>Bacillota</taxon>
        <taxon>Clostridia</taxon>
        <taxon>Lachnospirales</taxon>
        <taxon>Lachnospiraceae</taxon>
        <taxon>Eisenbergiella</taxon>
    </lineage>
</organism>